<dbReference type="Proteomes" id="UP000433483">
    <property type="component" value="Unassembled WGS sequence"/>
</dbReference>
<keyword evidence="11" id="KW-1185">Reference proteome</keyword>
<evidence type="ECO:0000313" key="13">
    <source>
        <dbReference type="Proteomes" id="UP000440367"/>
    </source>
</evidence>
<proteinExistence type="predicted"/>
<dbReference type="Proteomes" id="UP000437068">
    <property type="component" value="Unassembled WGS sequence"/>
</dbReference>
<feature type="compositionally biased region" description="Polar residues" evidence="1">
    <location>
        <begin position="21"/>
        <end position="32"/>
    </location>
</feature>
<dbReference type="InterPro" id="IPR029016">
    <property type="entry name" value="GAF-like_dom_sf"/>
</dbReference>
<evidence type="ECO:0000313" key="7">
    <source>
        <dbReference type="EMBL" id="KAE9189585.1"/>
    </source>
</evidence>
<evidence type="ECO:0000313" key="16">
    <source>
        <dbReference type="Proteomes" id="UP000460718"/>
    </source>
</evidence>
<dbReference type="SMART" id="SM00015">
    <property type="entry name" value="IQ"/>
    <property type="match status" value="3"/>
</dbReference>
<dbReference type="SUPFAM" id="SSF55781">
    <property type="entry name" value="GAF domain-like"/>
    <property type="match status" value="1"/>
</dbReference>
<dbReference type="EMBL" id="QXGF01002512">
    <property type="protein sequence ID" value="KAE8924370.1"/>
    <property type="molecule type" value="Genomic_DNA"/>
</dbReference>
<feature type="region of interest" description="Disordered" evidence="1">
    <location>
        <begin position="664"/>
        <end position="719"/>
    </location>
</feature>
<dbReference type="Proteomes" id="UP000441208">
    <property type="component" value="Unassembled WGS sequence"/>
</dbReference>
<feature type="region of interest" description="Disordered" evidence="1">
    <location>
        <begin position="109"/>
        <end position="156"/>
    </location>
</feature>
<comment type="caution">
    <text evidence="9">The sequence shown here is derived from an EMBL/GenBank/DDBJ whole genome shotgun (WGS) entry which is preliminary data.</text>
</comment>
<dbReference type="InterPro" id="IPR000048">
    <property type="entry name" value="IQ_motif_EF-hand-BS"/>
</dbReference>
<feature type="region of interest" description="Disordered" evidence="1">
    <location>
        <begin position="421"/>
        <end position="483"/>
    </location>
</feature>
<dbReference type="EMBL" id="QXGA01002489">
    <property type="protein sequence ID" value="KAE9096862.1"/>
    <property type="molecule type" value="Genomic_DNA"/>
</dbReference>
<evidence type="ECO:0000313" key="10">
    <source>
        <dbReference type="Proteomes" id="UP000429523"/>
    </source>
</evidence>
<reference evidence="10 11" key="1">
    <citation type="submission" date="2018-08" db="EMBL/GenBank/DDBJ databases">
        <title>Genomic investigation of the strawberry pathogen Phytophthora fragariae indicates pathogenicity is determined by transcriptional variation in three key races.</title>
        <authorList>
            <person name="Adams T.M."/>
            <person name="Armitage A.D."/>
            <person name="Sobczyk M.K."/>
            <person name="Bates H.J."/>
            <person name="Dunwell J.M."/>
            <person name="Nellist C.F."/>
            <person name="Harrison R.J."/>
        </authorList>
    </citation>
    <scope>NUCLEOTIDE SEQUENCE [LARGE SCALE GENOMIC DNA]</scope>
    <source>
        <strain evidence="9 12">A4</strain>
        <strain evidence="7 13">BC-1</strain>
        <strain evidence="6 17">BC-23</strain>
        <strain evidence="8 11">NOV-27</strain>
        <strain evidence="5 14">NOV-5</strain>
        <strain evidence="4 15">NOV-71</strain>
        <strain evidence="2 10">NOV-9</strain>
        <strain evidence="3 16">SCRP245</strain>
    </source>
</reference>
<dbReference type="EMBL" id="QXGE01002472">
    <property type="protein sequence ID" value="KAE9281626.1"/>
    <property type="molecule type" value="Genomic_DNA"/>
</dbReference>
<sequence>MAEDTEVAAAATIEAKEDGATQATASGITKSNGESEVRRLSVDPLLKRRSSSSLGTVADMDLVELSLLDVLTQAATDILASIPAQRCIVYIYDKAAHLLRPQVVVDCNDKDPDDGEAAQEDKPTEDIATSTENAVETKAESDTNSSDIGSESDDVAKTPLVSFPPVVGMVSSCFLQRRCLWMQEPNPHRAFHREYDAPKDMQVDSILCAPIILYHRATAVIQLLNRLDTTGERAFEEAERAATPQDHYNESSSEVRLRRLKTVKVIVKTGFSTKDEQKLLHFTTHIAQRIEINTKKLANGRNHAKIREVKARKALDLLNSLNGNIVARVNSTEMVLPANVEEHTGRSFHMRRATITRMPSQKGVLTDMLSALVVIMRLQAIFRGRRQRRHDKFTEELEKFRKQRELMRTMIVMQRIARSPEESIPKVKPNINRVKGGSSRSRIRPEKPPRSPSKPPTPTTPRRPAEQPVTPQPTRIQRRKTSAISIQRVFRQHQERRQTVSPSPRIPTPAKIVGEKLAKETVSAVKVQSFVRGNLVRKRLQKALLEPKGPRIICLRIASTSTESVSNQNSHENARPSKLRSQTCVYAMPERPSKHHRGRVFRDTFDDTSDESQISTHNQGVAVAARRLVANHKTDGNERVVKSPTRRSKPRWGRLVSTVIWETSPNPEHELSPPGVEFVKHSRSNADSPSTYRQGDKVSSPRTTSTATALPISKDNGSSVKLPALTSRLQCDIAKPSLLCCLLPSQTKRLTSEIAPLAVRPIAPIGRKTFETIRRTQKRSSPIDAAPDAMA</sequence>
<dbReference type="EMBL" id="QXGD01002369">
    <property type="protein sequence ID" value="KAE9189585.1"/>
    <property type="molecule type" value="Genomic_DNA"/>
</dbReference>
<dbReference type="Gene3D" id="3.30.450.40">
    <property type="match status" value="1"/>
</dbReference>
<evidence type="ECO:0000313" key="4">
    <source>
        <dbReference type="EMBL" id="KAE9077871.1"/>
    </source>
</evidence>
<evidence type="ECO:0000313" key="5">
    <source>
        <dbReference type="EMBL" id="KAE9096862.1"/>
    </source>
</evidence>
<dbReference type="PROSITE" id="PS50096">
    <property type="entry name" value="IQ"/>
    <property type="match status" value="2"/>
</dbReference>
<evidence type="ECO:0000313" key="11">
    <source>
        <dbReference type="Proteomes" id="UP000433483"/>
    </source>
</evidence>
<evidence type="ECO:0000313" key="8">
    <source>
        <dbReference type="EMBL" id="KAE9205227.1"/>
    </source>
</evidence>
<evidence type="ECO:0000313" key="12">
    <source>
        <dbReference type="Proteomes" id="UP000437068"/>
    </source>
</evidence>
<evidence type="ECO:0008006" key="18">
    <source>
        <dbReference type="Google" id="ProtNLM"/>
    </source>
</evidence>
<dbReference type="Proteomes" id="UP000440367">
    <property type="component" value="Unassembled WGS sequence"/>
</dbReference>
<dbReference type="EMBL" id="QXGB01000750">
    <property type="protein sequence ID" value="KAE9205227.1"/>
    <property type="molecule type" value="Genomic_DNA"/>
</dbReference>
<dbReference type="AlphaFoldDB" id="A0A6A4BY53"/>
<dbReference type="Pfam" id="PF00612">
    <property type="entry name" value="IQ"/>
    <property type="match status" value="1"/>
</dbReference>
<dbReference type="Proteomes" id="UP000476176">
    <property type="component" value="Unassembled WGS sequence"/>
</dbReference>
<evidence type="ECO:0000313" key="9">
    <source>
        <dbReference type="EMBL" id="KAE9281626.1"/>
    </source>
</evidence>
<organism evidence="9 12">
    <name type="scientific">Phytophthora fragariae</name>
    <dbReference type="NCBI Taxonomy" id="53985"/>
    <lineage>
        <taxon>Eukaryota</taxon>
        <taxon>Sar</taxon>
        <taxon>Stramenopiles</taxon>
        <taxon>Oomycota</taxon>
        <taxon>Peronosporomycetes</taxon>
        <taxon>Peronosporales</taxon>
        <taxon>Peronosporaceae</taxon>
        <taxon>Phytophthora</taxon>
    </lineage>
</organism>
<evidence type="ECO:0000313" key="17">
    <source>
        <dbReference type="Proteomes" id="UP000476176"/>
    </source>
</evidence>
<accession>A0A6A4BY53</accession>
<evidence type="ECO:0000313" key="2">
    <source>
        <dbReference type="EMBL" id="KAE8924370.1"/>
    </source>
</evidence>
<feature type="region of interest" description="Disordered" evidence="1">
    <location>
        <begin position="1"/>
        <end position="35"/>
    </location>
</feature>
<gene>
    <name evidence="9" type="ORF">PF001_g23692</name>
    <name evidence="7" type="ORF">PF002_g24999</name>
    <name evidence="6" type="ORF">PF004_g23011</name>
    <name evidence="8" type="ORF">PF005_g13486</name>
    <name evidence="5" type="ORF">PF006_g23710</name>
    <name evidence="4" type="ORF">PF007_g24084</name>
    <name evidence="2" type="ORF">PF009_g25399</name>
    <name evidence="3" type="ORF">PF011_g20627</name>
</gene>
<evidence type="ECO:0000313" key="6">
    <source>
        <dbReference type="EMBL" id="KAE9186703.1"/>
    </source>
</evidence>
<evidence type="ECO:0000313" key="15">
    <source>
        <dbReference type="Proteomes" id="UP000441208"/>
    </source>
</evidence>
<feature type="compositionally biased region" description="Pro residues" evidence="1">
    <location>
        <begin position="450"/>
        <end position="461"/>
    </location>
</feature>
<dbReference type="Proteomes" id="UP000440732">
    <property type="component" value="Unassembled WGS sequence"/>
</dbReference>
<dbReference type="EMBL" id="QXFZ01002364">
    <property type="protein sequence ID" value="KAE9077871.1"/>
    <property type="molecule type" value="Genomic_DNA"/>
</dbReference>
<dbReference type="Proteomes" id="UP000429523">
    <property type="component" value="Unassembled WGS sequence"/>
</dbReference>
<dbReference type="EMBL" id="QXGC01002394">
    <property type="protein sequence ID" value="KAE9186703.1"/>
    <property type="molecule type" value="Genomic_DNA"/>
</dbReference>
<dbReference type="OrthoDB" id="69053at2759"/>
<evidence type="ECO:0000313" key="14">
    <source>
        <dbReference type="Proteomes" id="UP000440732"/>
    </source>
</evidence>
<evidence type="ECO:0000313" key="3">
    <source>
        <dbReference type="EMBL" id="KAE8984844.1"/>
    </source>
</evidence>
<evidence type="ECO:0000256" key="1">
    <source>
        <dbReference type="SAM" id="MobiDB-lite"/>
    </source>
</evidence>
<dbReference type="Proteomes" id="UP000460718">
    <property type="component" value="Unassembled WGS sequence"/>
</dbReference>
<dbReference type="EMBL" id="QXFW01001864">
    <property type="protein sequence ID" value="KAE8984844.1"/>
    <property type="molecule type" value="Genomic_DNA"/>
</dbReference>
<name>A0A6A4BY53_9STRA</name>
<protein>
    <recommendedName>
        <fullName evidence="18">GAF domain-containing protein</fullName>
    </recommendedName>
</protein>